<sequence>MQKKYILMGIFIGFLLGGLALLLVPKFFSMWHDVQSSNISSLRITDIYKDTVIHLKVKRKGIVGAKVKINGRINEDCEIRLISELHEASSSMNYGDTLRIPLKKGDVRFEKIFDWYHDKTILDFRHLNANEGNLDISVNLTN</sequence>
<name>A0A1I5Q806_9BACT</name>
<gene>
    <name evidence="2" type="ORF">SAMN04515674_10364</name>
</gene>
<proteinExistence type="predicted"/>
<evidence type="ECO:0000313" key="3">
    <source>
        <dbReference type="Proteomes" id="UP000199306"/>
    </source>
</evidence>
<organism evidence="2 3">
    <name type="scientific">Pseudarcicella hirudinis</name>
    <dbReference type="NCBI Taxonomy" id="1079859"/>
    <lineage>
        <taxon>Bacteria</taxon>
        <taxon>Pseudomonadati</taxon>
        <taxon>Bacteroidota</taxon>
        <taxon>Cytophagia</taxon>
        <taxon>Cytophagales</taxon>
        <taxon>Flectobacillaceae</taxon>
        <taxon>Pseudarcicella</taxon>
    </lineage>
</organism>
<feature type="transmembrane region" description="Helical" evidence="1">
    <location>
        <begin position="6"/>
        <end position="24"/>
    </location>
</feature>
<dbReference type="EMBL" id="FOXH01000003">
    <property type="protein sequence ID" value="SFP42498.1"/>
    <property type="molecule type" value="Genomic_DNA"/>
</dbReference>
<reference evidence="2 3" key="1">
    <citation type="submission" date="2016-10" db="EMBL/GenBank/DDBJ databases">
        <authorList>
            <person name="de Groot N.N."/>
        </authorList>
    </citation>
    <scope>NUCLEOTIDE SEQUENCE [LARGE SCALE GENOMIC DNA]</scope>
    <source>
        <strain evidence="3">E92,LMG 26720,CCM 7988</strain>
    </source>
</reference>
<keyword evidence="1" id="KW-0812">Transmembrane</keyword>
<evidence type="ECO:0000313" key="2">
    <source>
        <dbReference type="EMBL" id="SFP42498.1"/>
    </source>
</evidence>
<dbReference type="RefSeq" id="WP_092013874.1">
    <property type="nucleotide sequence ID" value="NZ_FOXH01000003.1"/>
</dbReference>
<keyword evidence="1" id="KW-0472">Membrane</keyword>
<accession>A0A1I5Q806</accession>
<protein>
    <submittedName>
        <fullName evidence="2">Uncharacterized protein</fullName>
    </submittedName>
</protein>
<dbReference type="AlphaFoldDB" id="A0A1I5Q806"/>
<dbReference type="Proteomes" id="UP000199306">
    <property type="component" value="Unassembled WGS sequence"/>
</dbReference>
<dbReference type="OrthoDB" id="9780658at2"/>
<dbReference type="STRING" id="1079859.SAMN04515674_10364"/>
<keyword evidence="1" id="KW-1133">Transmembrane helix</keyword>
<keyword evidence="3" id="KW-1185">Reference proteome</keyword>
<evidence type="ECO:0000256" key="1">
    <source>
        <dbReference type="SAM" id="Phobius"/>
    </source>
</evidence>